<dbReference type="AlphaFoldDB" id="A0A177CTA1"/>
<dbReference type="GeneID" id="28769848"/>
<organism evidence="2 3">
    <name type="scientific">Paraphaeosphaeria sporulosa</name>
    <dbReference type="NCBI Taxonomy" id="1460663"/>
    <lineage>
        <taxon>Eukaryota</taxon>
        <taxon>Fungi</taxon>
        <taxon>Dikarya</taxon>
        <taxon>Ascomycota</taxon>
        <taxon>Pezizomycotina</taxon>
        <taxon>Dothideomycetes</taxon>
        <taxon>Pleosporomycetidae</taxon>
        <taxon>Pleosporales</taxon>
        <taxon>Massarineae</taxon>
        <taxon>Didymosphaeriaceae</taxon>
        <taxon>Paraphaeosphaeria</taxon>
    </lineage>
</organism>
<sequence>MTIKNAVHNVTTCLIVQTIRTFSPHDRIFAILLTMVPKTRSKTAQTGPSSAPAPKKPTRTAKPSSKPSKPDPSKTKPGPTKVTKCPAKKRFRNVPQGAGGTFALRFPTVIGTTACNTCLGLYVPLTTNKCFVAHFNIEPQPDDGGDREQELDDYEVGAACYRAVVSITKEFLNDAQWKGCWGPLTKDMRKGLRMVCPHAGLADTTHVGDAVAEGVTEFFGMTQRRRGEGELVPRSVENMLVRYTQGKAPQVIFPSAEELRNEWTARDEAENGIFETAGLFDDGRVKKGGDDRNEPETEGPFKARGTR</sequence>
<name>A0A177CTA1_9PLEO</name>
<evidence type="ECO:0000313" key="3">
    <source>
        <dbReference type="Proteomes" id="UP000077069"/>
    </source>
</evidence>
<feature type="region of interest" description="Disordered" evidence="1">
    <location>
        <begin position="40"/>
        <end position="85"/>
    </location>
</feature>
<feature type="region of interest" description="Disordered" evidence="1">
    <location>
        <begin position="277"/>
        <end position="307"/>
    </location>
</feature>
<feature type="compositionally biased region" description="Basic and acidic residues" evidence="1">
    <location>
        <begin position="281"/>
        <end position="301"/>
    </location>
</feature>
<proteinExistence type="predicted"/>
<dbReference type="InParanoid" id="A0A177CTA1"/>
<dbReference type="Proteomes" id="UP000077069">
    <property type="component" value="Unassembled WGS sequence"/>
</dbReference>
<evidence type="ECO:0000256" key="1">
    <source>
        <dbReference type="SAM" id="MobiDB-lite"/>
    </source>
</evidence>
<reference evidence="2 3" key="1">
    <citation type="submission" date="2016-05" db="EMBL/GenBank/DDBJ databases">
        <title>Comparative analysis of secretome profiles of manganese(II)-oxidizing ascomycete fungi.</title>
        <authorList>
            <consortium name="DOE Joint Genome Institute"/>
            <person name="Zeiner C.A."/>
            <person name="Purvine S.O."/>
            <person name="Zink E.M."/>
            <person name="Wu S."/>
            <person name="Pasa-Tolic L."/>
            <person name="Chaput D.L."/>
            <person name="Haridas S."/>
            <person name="Grigoriev I.V."/>
            <person name="Santelli C.M."/>
            <person name="Hansel C.M."/>
        </authorList>
    </citation>
    <scope>NUCLEOTIDE SEQUENCE [LARGE SCALE GENOMIC DNA]</scope>
    <source>
        <strain evidence="2 3">AP3s5-JAC2a</strain>
    </source>
</reference>
<protein>
    <submittedName>
        <fullName evidence="2">Uncharacterized protein</fullName>
    </submittedName>
</protein>
<dbReference type="RefSeq" id="XP_018040372.1">
    <property type="nucleotide sequence ID" value="XM_018186362.1"/>
</dbReference>
<gene>
    <name evidence="2" type="ORF">CC84DRAFT_459316</name>
</gene>
<evidence type="ECO:0000313" key="2">
    <source>
        <dbReference type="EMBL" id="OAG10007.1"/>
    </source>
</evidence>
<keyword evidence="3" id="KW-1185">Reference proteome</keyword>
<dbReference type="OrthoDB" id="3649979at2759"/>
<accession>A0A177CTA1</accession>
<dbReference type="EMBL" id="KV441549">
    <property type="protein sequence ID" value="OAG10007.1"/>
    <property type="molecule type" value="Genomic_DNA"/>
</dbReference>